<dbReference type="AlphaFoldDB" id="A0A0P9FEE5"/>
<comment type="caution">
    <text evidence="7">The sequence shown here is derived from an EMBL/GenBank/DDBJ whole genome shotgun (WGS) entry which is preliminary data.</text>
</comment>
<dbReference type="Pfam" id="PF04932">
    <property type="entry name" value="Wzy_C"/>
    <property type="match status" value="1"/>
</dbReference>
<gene>
    <name evidence="7" type="ORF">SE17_21780</name>
</gene>
<dbReference type="Proteomes" id="UP000050509">
    <property type="component" value="Unassembled WGS sequence"/>
</dbReference>
<evidence type="ECO:0000256" key="3">
    <source>
        <dbReference type="ARBA" id="ARBA00022989"/>
    </source>
</evidence>
<proteinExistence type="predicted"/>
<protein>
    <recommendedName>
        <fullName evidence="6">O-antigen ligase-related domain-containing protein</fullName>
    </recommendedName>
</protein>
<comment type="subcellular location">
    <subcellularLocation>
        <location evidence="1">Membrane</location>
        <topology evidence="1">Multi-pass membrane protein</topology>
    </subcellularLocation>
</comment>
<dbReference type="PANTHER" id="PTHR37422">
    <property type="entry name" value="TEICHURONIC ACID BIOSYNTHESIS PROTEIN TUAE"/>
    <property type="match status" value="1"/>
</dbReference>
<dbReference type="PANTHER" id="PTHR37422:SF13">
    <property type="entry name" value="LIPOPOLYSACCHARIDE BIOSYNTHESIS PROTEIN PA4999-RELATED"/>
    <property type="match status" value="1"/>
</dbReference>
<evidence type="ECO:0000256" key="4">
    <source>
        <dbReference type="ARBA" id="ARBA00023136"/>
    </source>
</evidence>
<sequence>MSPYLLYVMYAAVLGSIVASVVLTPPRSYQFRAVMVYGFWLAFYFLWTLLVLPSAREQLPEVIRVLVRNATVLAAIPVVVRNRPNLNRLANGFQLVVLVNCAICIWESLDPTVIWAIANMRAEDISVVDPNRAAALWYNPNPAAFGFLIGALMSRWSRGWLMVAGRIAALVGIYLTVSRSGLYMLLLCGALYGTFRMRGVTMTLRRWVLVAGALALLLGALIGVVAAGPGPLLPENGGGNWNVQRLLDVQEENSGDLSRVQLSEVALRAAMRGPWYGRGTFIFQGSPASPFKAYTNVGAHNIYIVVVGEAGLAGVAGARCGRAIFRCGAGDLARGGDEICVDGNIGGECAKSYQLLISSGAGVLIVWNIRRSTIWTRMTAATTWAGTRFFCTSNVPSGWLIPCWRASSCSARTSSSVCCER</sequence>
<evidence type="ECO:0000256" key="5">
    <source>
        <dbReference type="SAM" id="Phobius"/>
    </source>
</evidence>
<feature type="transmembrane region" description="Helical" evidence="5">
    <location>
        <begin position="167"/>
        <end position="195"/>
    </location>
</feature>
<keyword evidence="8" id="KW-1185">Reference proteome</keyword>
<keyword evidence="3 5" id="KW-1133">Transmembrane helix</keyword>
<feature type="transmembrane region" description="Helical" evidence="5">
    <location>
        <begin position="31"/>
        <end position="50"/>
    </location>
</feature>
<dbReference type="InterPro" id="IPR051533">
    <property type="entry name" value="WaaL-like"/>
</dbReference>
<evidence type="ECO:0000313" key="8">
    <source>
        <dbReference type="Proteomes" id="UP000050509"/>
    </source>
</evidence>
<dbReference type="GO" id="GO:0016020">
    <property type="term" value="C:membrane"/>
    <property type="evidence" value="ECO:0007669"/>
    <property type="project" value="UniProtKB-SubCell"/>
</dbReference>
<organism evidence="7 8">
    <name type="scientific">Kouleothrix aurantiaca</name>
    <dbReference type="NCBI Taxonomy" id="186479"/>
    <lineage>
        <taxon>Bacteria</taxon>
        <taxon>Bacillati</taxon>
        <taxon>Chloroflexota</taxon>
        <taxon>Chloroflexia</taxon>
        <taxon>Chloroflexales</taxon>
        <taxon>Roseiflexineae</taxon>
        <taxon>Roseiflexaceae</taxon>
        <taxon>Kouleothrix</taxon>
    </lineage>
</organism>
<feature type="transmembrane region" description="Helical" evidence="5">
    <location>
        <begin position="207"/>
        <end position="227"/>
    </location>
</feature>
<feature type="transmembrane region" description="Helical" evidence="5">
    <location>
        <begin position="92"/>
        <end position="109"/>
    </location>
</feature>
<accession>A0A0P9FEE5</accession>
<keyword evidence="4 5" id="KW-0472">Membrane</keyword>
<name>A0A0P9FEE5_9CHLR</name>
<feature type="transmembrane region" description="Helical" evidence="5">
    <location>
        <begin position="6"/>
        <end position="24"/>
    </location>
</feature>
<evidence type="ECO:0000313" key="7">
    <source>
        <dbReference type="EMBL" id="KPV51336.1"/>
    </source>
</evidence>
<evidence type="ECO:0000259" key="6">
    <source>
        <dbReference type="Pfam" id="PF04932"/>
    </source>
</evidence>
<dbReference type="InterPro" id="IPR007016">
    <property type="entry name" value="O-antigen_ligase-rel_domated"/>
</dbReference>
<reference evidence="7 8" key="1">
    <citation type="submission" date="2015-09" db="EMBL/GenBank/DDBJ databases">
        <title>Draft genome sequence of Kouleothrix aurantiaca JCM 19913.</title>
        <authorList>
            <person name="Hemp J."/>
        </authorList>
    </citation>
    <scope>NUCLEOTIDE SEQUENCE [LARGE SCALE GENOMIC DNA]</scope>
    <source>
        <strain evidence="7 8">COM-B</strain>
    </source>
</reference>
<evidence type="ECO:0000256" key="1">
    <source>
        <dbReference type="ARBA" id="ARBA00004141"/>
    </source>
</evidence>
<dbReference type="EMBL" id="LJCR01000958">
    <property type="protein sequence ID" value="KPV51336.1"/>
    <property type="molecule type" value="Genomic_DNA"/>
</dbReference>
<keyword evidence="2 5" id="KW-0812">Transmembrane</keyword>
<evidence type="ECO:0000256" key="2">
    <source>
        <dbReference type="ARBA" id="ARBA00022692"/>
    </source>
</evidence>
<feature type="domain" description="O-antigen ligase-related" evidence="6">
    <location>
        <begin position="167"/>
        <end position="316"/>
    </location>
</feature>